<accession>A0A9E2SC86</accession>
<feature type="domain" description="RagB/SusD" evidence="5">
    <location>
        <begin position="270"/>
        <end position="601"/>
    </location>
</feature>
<evidence type="ECO:0000313" key="6">
    <source>
        <dbReference type="EMBL" id="MBV4359921.1"/>
    </source>
</evidence>
<dbReference type="Proteomes" id="UP000812270">
    <property type="component" value="Unassembled WGS sequence"/>
</dbReference>
<evidence type="ECO:0000256" key="2">
    <source>
        <dbReference type="ARBA" id="ARBA00022729"/>
    </source>
</evidence>
<keyword evidence="7" id="KW-1185">Reference proteome</keyword>
<proteinExistence type="predicted"/>
<comment type="caution">
    <text evidence="6">The sequence shown here is derived from an EMBL/GenBank/DDBJ whole genome shotgun (WGS) entry which is preliminary data.</text>
</comment>
<dbReference type="EMBL" id="JAHSPG010000016">
    <property type="protein sequence ID" value="MBV4359921.1"/>
    <property type="molecule type" value="Genomic_DNA"/>
</dbReference>
<gene>
    <name evidence="6" type="ORF">KTO63_22340</name>
</gene>
<evidence type="ECO:0000256" key="3">
    <source>
        <dbReference type="ARBA" id="ARBA00023136"/>
    </source>
</evidence>
<sequence>MKKISLYILIGTIMITASCKKEFLDRYPQTEISPELFFKSENDLSLYVNGLWNQPGTGSFLSDQNSDNLATTGSIEVKNVMTGTPSSKTLTDGWDWKGLRDINYFLVNYNKASVSQEVKDHYAGLARYYRAKFYMGMVKRYSDVPWYSSTVNPSDSAELYKAATPRAAVMDSVMADLDFASKHVREEVPAGTPGVWAVKAFYARTALYEGTYRKYHTELNIASSASAFLQKAKDVSLDIISSGKFQIYNTGNPDKDYGTLFASADLSGNKEVILNTPYDASKTGASSSNNNGTVFGDYEQSPSRDLIQTYLMKDGTSFTAIKGYETLGFVDEFQNRDPRMKQTIAFPGFKRATDTKPYLQRLNKNFTGYHQLKGYYSTTTDNIALGSFDYAAYRYAEVLLTYAEAVAELGTIAQADLDLSVNLVRRRAGIPDLNLAVANANPDVLLAAKYPDVAGAQKGTILEIRRERRVELALEGFRYDDLMRWHAGKLLEKIPEGMYFPGLGKYDLTGDGIPDIILIGKDTDIPSEANKEKNALGDVLVYYKAGSFGEDVTVYLRNGVAGGTLVTETAARNFAEPKYYYRPIPYTQTVLNPNLTQIFGWQ</sequence>
<dbReference type="PROSITE" id="PS51257">
    <property type="entry name" value="PROKAR_LIPOPROTEIN"/>
    <property type="match status" value="1"/>
</dbReference>
<keyword evidence="4" id="KW-0998">Cell outer membrane</keyword>
<keyword evidence="2" id="KW-0732">Signal</keyword>
<name>A0A9E2SC86_9BACT</name>
<evidence type="ECO:0000256" key="4">
    <source>
        <dbReference type="ARBA" id="ARBA00023237"/>
    </source>
</evidence>
<keyword evidence="3" id="KW-0472">Membrane</keyword>
<dbReference type="AlphaFoldDB" id="A0A9E2SC86"/>
<comment type="subcellular location">
    <subcellularLocation>
        <location evidence="1">Cell outer membrane</location>
    </subcellularLocation>
</comment>
<dbReference type="Pfam" id="PF07980">
    <property type="entry name" value="SusD_RagB"/>
    <property type="match status" value="1"/>
</dbReference>
<organism evidence="6 7">
    <name type="scientific">Pinibacter aurantiacus</name>
    <dbReference type="NCBI Taxonomy" id="2851599"/>
    <lineage>
        <taxon>Bacteria</taxon>
        <taxon>Pseudomonadati</taxon>
        <taxon>Bacteroidota</taxon>
        <taxon>Chitinophagia</taxon>
        <taxon>Chitinophagales</taxon>
        <taxon>Chitinophagaceae</taxon>
        <taxon>Pinibacter</taxon>
    </lineage>
</organism>
<dbReference type="GO" id="GO:0009279">
    <property type="term" value="C:cell outer membrane"/>
    <property type="evidence" value="ECO:0007669"/>
    <property type="project" value="UniProtKB-SubCell"/>
</dbReference>
<dbReference type="InterPro" id="IPR012944">
    <property type="entry name" value="SusD_RagB_dom"/>
</dbReference>
<reference evidence="6" key="1">
    <citation type="submission" date="2021-06" db="EMBL/GenBank/DDBJ databases">
        <authorList>
            <person name="Huq M.A."/>
        </authorList>
    </citation>
    <scope>NUCLEOTIDE SEQUENCE</scope>
    <source>
        <strain evidence="6">MAH-26</strain>
    </source>
</reference>
<evidence type="ECO:0000259" key="5">
    <source>
        <dbReference type="Pfam" id="PF07980"/>
    </source>
</evidence>
<dbReference type="RefSeq" id="WP_217794179.1">
    <property type="nucleotide sequence ID" value="NZ_JAHSPG010000016.1"/>
</dbReference>
<evidence type="ECO:0000313" key="7">
    <source>
        <dbReference type="Proteomes" id="UP000812270"/>
    </source>
</evidence>
<protein>
    <submittedName>
        <fullName evidence="6">RagB/SusD family nutrient uptake outer membrane protein</fullName>
    </submittedName>
</protein>
<evidence type="ECO:0000256" key="1">
    <source>
        <dbReference type="ARBA" id="ARBA00004442"/>
    </source>
</evidence>